<dbReference type="InterPro" id="IPR041588">
    <property type="entry name" value="Integrase_H2C2"/>
</dbReference>
<dbReference type="Pfam" id="PF17921">
    <property type="entry name" value="Integrase_H2C2"/>
    <property type="match status" value="1"/>
</dbReference>
<gene>
    <name evidence="3" type="ORF">T05_12700</name>
</gene>
<name>A0A0V0TE38_9BILA</name>
<feature type="domain" description="Integrase zinc-binding" evidence="2">
    <location>
        <begin position="731"/>
        <end position="780"/>
    </location>
</feature>
<keyword evidence="4" id="KW-1185">Reference proteome</keyword>
<protein>
    <recommendedName>
        <fullName evidence="2">Integrase zinc-binding domain-containing protein</fullName>
    </recommendedName>
</protein>
<dbReference type="AlphaFoldDB" id="A0A0V0TE38"/>
<proteinExistence type="predicted"/>
<dbReference type="EMBL" id="JYDJ01000316">
    <property type="protein sequence ID" value="KRX37289.1"/>
    <property type="molecule type" value="Genomic_DNA"/>
</dbReference>
<evidence type="ECO:0000313" key="4">
    <source>
        <dbReference type="Proteomes" id="UP000055048"/>
    </source>
</evidence>
<sequence length="1003" mass="113359">MCSGMWNFILAAGQMNYDGRTATRPPFVHKLRDRRLGDVSSALPSWEIPSARIEAPGERATGIDSGSSGRSFVRAGNGRLPEAGIHNRSELNDTTKFTYLIFITEGTARSAIERIPHTLKNYSQAVDILKTRFGRPRLAIREHVAALWRASACREMTAQGIQSLVDEVTKHLHWLTALDRESFAGRLSVSEALMLMLHDNFAPALIRAWDKNIGDPACQVNQRRYGIIGRKVGASNVFEETVASQVNAQNARGIASRLQQPHWRGPVQEEGHGTSQAKSKGVCFKCLENDHWARGCRGGRHCGVDVCHQVHHRLLHPSSTKESPQSPGSDCAYQSLLAARSTPGVRPCSRLRAGRKPRGGPTSDSASRFYGVMWPERRWMRVEFQFGVVGGSAGFKAQYFDEAWAELAPAASPPRRTWYLSHHAVYQGSGNERKCQVLLDGAAPYDGTTLNSQLEADIKKMYLQILVWKEDQDACRFLRALPVEKTAKGTGGRSWKTLGIYWEREDDHVTLVAPEKTRPEGEDTKRQMLSAASCIFAPIGCLAPFLCLCLWNKQSGSSFMPSVTFQSRPKPREDVTPVKRLSLLRLELMGALSALRLIRFAQGALQLDMLHLMLNSPLPPNEDRTPHEALLVSVVDHTTVDFFHHERYSDIERLFRISALCLRFVRIAQRQVFRREIDALRANGCVDAQSCLRQLSPYLDEVRTLQVRGRLEKSDLPLSEKHPAILLKEHEVTRGLICRCHLRQLHAWVYPMMITLRQRYWIPQGRSRVRRVIRGCLQCRWATAQPLQLRMAALPEDQTTPAPAFAHVGMDFTCPLFVRVTKKTTAPRYTDNCCSYQSAASKLCQLWREINADQVLRDLAGQRIQWKFIPQRAPWMGGYWARFVRTTKESLRNVLGQALLGDEQLRTVLCVVDACLNARPLTLVEEATDKLVPLSPFQLLTGRTAQPRQLNSRWRYRQQLIAKWWRRWRSGYSPLGYRAGNVPRARCSLRVVTELFPGSDGVA</sequence>
<dbReference type="InterPro" id="IPR005312">
    <property type="entry name" value="DUF1759"/>
</dbReference>
<dbReference type="PANTHER" id="PTHR47331">
    <property type="entry name" value="PHD-TYPE DOMAIN-CONTAINING PROTEIN"/>
    <property type="match status" value="1"/>
</dbReference>
<dbReference type="STRING" id="144512.A0A0V0TE38"/>
<evidence type="ECO:0000256" key="1">
    <source>
        <dbReference type="SAM" id="MobiDB-lite"/>
    </source>
</evidence>
<comment type="caution">
    <text evidence="3">The sequence shown here is derived from an EMBL/GenBank/DDBJ whole genome shotgun (WGS) entry which is preliminary data.</text>
</comment>
<organism evidence="3 4">
    <name type="scientific">Trichinella murrelli</name>
    <dbReference type="NCBI Taxonomy" id="144512"/>
    <lineage>
        <taxon>Eukaryota</taxon>
        <taxon>Metazoa</taxon>
        <taxon>Ecdysozoa</taxon>
        <taxon>Nematoda</taxon>
        <taxon>Enoplea</taxon>
        <taxon>Dorylaimia</taxon>
        <taxon>Trichinellida</taxon>
        <taxon>Trichinellidae</taxon>
        <taxon>Trichinella</taxon>
    </lineage>
</organism>
<evidence type="ECO:0000313" key="3">
    <source>
        <dbReference type="EMBL" id="KRX37289.1"/>
    </source>
</evidence>
<evidence type="ECO:0000259" key="2">
    <source>
        <dbReference type="Pfam" id="PF17921"/>
    </source>
</evidence>
<feature type="region of interest" description="Disordered" evidence="1">
    <location>
        <begin position="344"/>
        <end position="366"/>
    </location>
</feature>
<dbReference type="GO" id="GO:0003676">
    <property type="term" value="F:nucleic acid binding"/>
    <property type="evidence" value="ECO:0007669"/>
    <property type="project" value="InterPro"/>
</dbReference>
<dbReference type="Gene3D" id="3.30.420.10">
    <property type="entry name" value="Ribonuclease H-like superfamily/Ribonuclease H"/>
    <property type="match status" value="1"/>
</dbReference>
<dbReference type="InterPro" id="IPR036397">
    <property type="entry name" value="RNaseH_sf"/>
</dbReference>
<dbReference type="Proteomes" id="UP000055048">
    <property type="component" value="Unassembled WGS sequence"/>
</dbReference>
<reference evidence="3 4" key="1">
    <citation type="submission" date="2015-01" db="EMBL/GenBank/DDBJ databases">
        <title>Evolution of Trichinella species and genotypes.</title>
        <authorList>
            <person name="Korhonen P.K."/>
            <person name="Edoardo P."/>
            <person name="Giuseppe L.R."/>
            <person name="Gasser R.B."/>
        </authorList>
    </citation>
    <scope>NUCLEOTIDE SEQUENCE [LARGE SCALE GENOMIC DNA]</scope>
    <source>
        <strain evidence="3">ISS417</strain>
    </source>
</reference>
<dbReference type="Pfam" id="PF03564">
    <property type="entry name" value="DUF1759"/>
    <property type="match status" value="1"/>
</dbReference>
<accession>A0A0V0TE38</accession>